<feature type="transmembrane region" description="Helical" evidence="5">
    <location>
        <begin position="318"/>
        <end position="343"/>
    </location>
</feature>
<organism evidence="7">
    <name type="scientific">Cladocopium goreaui</name>
    <dbReference type="NCBI Taxonomy" id="2562237"/>
    <lineage>
        <taxon>Eukaryota</taxon>
        <taxon>Sar</taxon>
        <taxon>Alveolata</taxon>
        <taxon>Dinophyceae</taxon>
        <taxon>Suessiales</taxon>
        <taxon>Symbiodiniaceae</taxon>
        <taxon>Cladocopium</taxon>
    </lineage>
</organism>
<keyword evidence="1 4" id="KW-0479">Metal-binding</keyword>
<dbReference type="Gene3D" id="3.30.1370.210">
    <property type="match status" value="1"/>
</dbReference>
<dbReference type="GO" id="GO:0008270">
    <property type="term" value="F:zinc ion binding"/>
    <property type="evidence" value="ECO:0007669"/>
    <property type="project" value="UniProtKB-KW"/>
</dbReference>
<evidence type="ECO:0000259" key="6">
    <source>
        <dbReference type="PROSITE" id="PS50103"/>
    </source>
</evidence>
<keyword evidence="9" id="KW-1185">Reference proteome</keyword>
<dbReference type="AlphaFoldDB" id="A0A9P1D2A9"/>
<feature type="transmembrane region" description="Helical" evidence="5">
    <location>
        <begin position="405"/>
        <end position="427"/>
    </location>
</feature>
<feature type="transmembrane region" description="Helical" evidence="5">
    <location>
        <begin position="830"/>
        <end position="849"/>
    </location>
</feature>
<evidence type="ECO:0000313" key="7">
    <source>
        <dbReference type="EMBL" id="CAI4003022.1"/>
    </source>
</evidence>
<evidence type="ECO:0000256" key="1">
    <source>
        <dbReference type="ARBA" id="ARBA00022723"/>
    </source>
</evidence>
<dbReference type="Proteomes" id="UP001152797">
    <property type="component" value="Unassembled WGS sequence"/>
</dbReference>
<feature type="transmembrane region" description="Helical" evidence="5">
    <location>
        <begin position="760"/>
        <end position="779"/>
    </location>
</feature>
<feature type="transmembrane region" description="Helical" evidence="5">
    <location>
        <begin position="692"/>
        <end position="718"/>
    </location>
</feature>
<dbReference type="EMBL" id="CAMXCT010003201">
    <property type="protein sequence ID" value="CAI4003022.1"/>
    <property type="molecule type" value="Genomic_DNA"/>
</dbReference>
<dbReference type="OrthoDB" id="443698at2759"/>
<feature type="zinc finger region" description="C3H1-type" evidence="4">
    <location>
        <begin position="64"/>
        <end position="86"/>
    </location>
</feature>
<feature type="transmembrane region" description="Helical" evidence="5">
    <location>
        <begin position="894"/>
        <end position="915"/>
    </location>
</feature>
<feature type="transmembrane region" description="Helical" evidence="5">
    <location>
        <begin position="855"/>
        <end position="873"/>
    </location>
</feature>
<feature type="transmembrane region" description="Helical" evidence="5">
    <location>
        <begin position="927"/>
        <end position="951"/>
    </location>
</feature>
<feature type="transmembrane region" description="Helical" evidence="5">
    <location>
        <begin position="247"/>
        <end position="265"/>
    </location>
</feature>
<keyword evidence="5" id="KW-1133">Transmembrane helix</keyword>
<dbReference type="PROSITE" id="PS50103">
    <property type="entry name" value="ZF_C3H1"/>
    <property type="match status" value="2"/>
</dbReference>
<evidence type="ECO:0000256" key="5">
    <source>
        <dbReference type="SAM" id="Phobius"/>
    </source>
</evidence>
<keyword evidence="2 4" id="KW-0863">Zinc-finger</keyword>
<evidence type="ECO:0000256" key="2">
    <source>
        <dbReference type="ARBA" id="ARBA00022771"/>
    </source>
</evidence>
<reference evidence="8" key="2">
    <citation type="submission" date="2024-04" db="EMBL/GenBank/DDBJ databases">
        <authorList>
            <person name="Chen Y."/>
            <person name="Shah S."/>
            <person name="Dougan E. K."/>
            <person name="Thang M."/>
            <person name="Chan C."/>
        </authorList>
    </citation>
    <scope>NUCLEOTIDE SEQUENCE [LARGE SCALE GENOMIC DNA]</scope>
</reference>
<feature type="transmembrane region" description="Helical" evidence="5">
    <location>
        <begin position="652"/>
        <end position="671"/>
    </location>
</feature>
<dbReference type="InterPro" id="IPR000571">
    <property type="entry name" value="Znf_CCCH"/>
</dbReference>
<dbReference type="Pfam" id="PF00642">
    <property type="entry name" value="zf-CCCH"/>
    <property type="match status" value="1"/>
</dbReference>
<dbReference type="SUPFAM" id="SSF90229">
    <property type="entry name" value="CCCH zinc finger"/>
    <property type="match status" value="1"/>
</dbReference>
<dbReference type="EMBL" id="CAMXCT030003201">
    <property type="protein sequence ID" value="CAL4790334.1"/>
    <property type="molecule type" value="Genomic_DNA"/>
</dbReference>
<dbReference type="EMBL" id="CAMXCT020003201">
    <property type="protein sequence ID" value="CAL1156397.1"/>
    <property type="molecule type" value="Genomic_DNA"/>
</dbReference>
<feature type="zinc finger region" description="C3H1-type" evidence="4">
    <location>
        <begin position="94"/>
        <end position="121"/>
    </location>
</feature>
<reference evidence="7" key="1">
    <citation type="submission" date="2022-10" db="EMBL/GenBank/DDBJ databases">
        <authorList>
            <person name="Chen Y."/>
            <person name="Dougan E. K."/>
            <person name="Chan C."/>
            <person name="Rhodes N."/>
            <person name="Thang M."/>
        </authorList>
    </citation>
    <scope>NUCLEOTIDE SEQUENCE</scope>
</reference>
<evidence type="ECO:0000256" key="4">
    <source>
        <dbReference type="PROSITE-ProRule" id="PRU00723"/>
    </source>
</evidence>
<name>A0A9P1D2A9_9DINO</name>
<dbReference type="PANTHER" id="PTHR14493:SF50">
    <property type="entry name" value="RING FINGER PROTEIN UNKEMPT"/>
    <property type="match status" value="1"/>
</dbReference>
<keyword evidence="5" id="KW-0812">Transmembrane</keyword>
<gene>
    <name evidence="7" type="ORF">C1SCF055_LOCUS28922</name>
</gene>
<dbReference type="SMART" id="SM00356">
    <property type="entry name" value="ZnF_C3H1"/>
    <property type="match status" value="2"/>
</dbReference>
<dbReference type="InterPro" id="IPR036855">
    <property type="entry name" value="Znf_CCCH_sf"/>
</dbReference>
<dbReference type="PANTHER" id="PTHR14493">
    <property type="entry name" value="UNKEMPT FAMILY MEMBER"/>
    <property type="match status" value="1"/>
</dbReference>
<accession>A0A9P1D2A9</accession>
<keyword evidence="5" id="KW-0472">Membrane</keyword>
<feature type="domain" description="C3H1-type" evidence="6">
    <location>
        <begin position="64"/>
        <end position="86"/>
    </location>
</feature>
<evidence type="ECO:0000313" key="8">
    <source>
        <dbReference type="EMBL" id="CAL1156397.1"/>
    </source>
</evidence>
<comment type="caution">
    <text evidence="7">The sequence shown here is derived from an EMBL/GenBank/DDBJ whole genome shotgun (WGS) entry which is preliminary data.</text>
</comment>
<proteinExistence type="predicted"/>
<keyword evidence="3 4" id="KW-0862">Zinc</keyword>
<evidence type="ECO:0000256" key="3">
    <source>
        <dbReference type="ARBA" id="ARBA00022833"/>
    </source>
</evidence>
<dbReference type="InterPro" id="IPR045234">
    <property type="entry name" value="Unkempt-like"/>
</dbReference>
<protein>
    <recommendedName>
        <fullName evidence="6">C3H1-type domain-containing protein</fullName>
    </recommendedName>
</protein>
<feature type="transmembrane region" description="Helical" evidence="5">
    <location>
        <begin position="623"/>
        <end position="646"/>
    </location>
</feature>
<feature type="domain" description="C3H1-type" evidence="6">
    <location>
        <begin position="94"/>
        <end position="121"/>
    </location>
</feature>
<evidence type="ECO:0000313" key="9">
    <source>
        <dbReference type="Proteomes" id="UP001152797"/>
    </source>
</evidence>
<sequence length="1094" mass="123685">MGHLGHFWLRGGNKLATNCTISYHQMDCPEDCVRLEVHADMQAPRAFKYGWEILKLDELNGGLQCRYWDSRKCFNGMECPFAHSESELREQPSLQATGLCYEFARGHCRKGGACNFAHGKHELRSLPAPTQKMVPAKGGACNFAHGKHEFRSVSAASVASAYDQIPQNTGLDPRMMQGMVKQLHELEKMVANMILELQMAGPGHGLQPAPNPGDHPEDSEYGLCSKCYVTGATWHNLEARTDEKLKHTLLGIIILLLVTAVVYCCRGSRSPNDKENRANLYMALKHRHLSKVQNWDLQSNKKPRVWYPLMVDLAKNNILGVGFALFYRSVFFVLLVSVIAAILEWNTPDSSHLVQSAQGTTDHLLNALMMTEVPKSTLPAVLLSPLEKCPKSSPLDKEEPLKQYAYARAWTLLMLYGAVFLASAWFVRAQKSWTQKFDRKNNTMCDFALLLTGFPADATNEVEMKKWAQEQLKKSGLDVQVEGVSIGYSYGGKADEVDEMTATYCSHLELTMRKDANLSNPDAEEERIRLGKQMEKDGEKVRSWFDKKEVTCSGQIFLCFQLNTDKDKVMEKYESSTSSLFSYKAKEIEVDVVRSEPSDVFWQNLHTTEEEIRHNERKSLAEVAMWFVGINLLVLVWNTTVVMPYLSAGSNAGGPITIIQGIIMTIINGQLGGKVYGGAYGAGYHRKDRADVWLFLVNFFITFCNTIFNLALMCYSVLVMQKENFFHSPGYLDVFNSATPLGQESEVADKVYLLLVPGQLFTGPVNSLLTGAMLNYLLYNLWAKMIYIWKCLPDPGLQFIKLLLPNAPESLDKYGISNAEKAMRAPQIGLPWDYSALILNPFLVFISMFMISENSFKLCAFLALACIFNYLWSKFMHLRVQSVNFYSTGKLDRVVLLAWGGPLSVLGCCSFVWLIRSGHVLNGSPLVVRWGAVFFLYVFACLVWVVVMLMLHPNKPKKDNIESDTPCTFQECKDNWIFSWFNCNPMYALKCLYVIKYRETVWDHPWASGSEPTEVRFYSPGREYLHLSVKNFKKAMEGDISDALEFETWFEQFSSIFYKWEKDGVNISDMSELKPILGSSSEQPLLSVRSPAGS</sequence>